<name>A0AAV7ZMG3_9EUKA</name>
<dbReference type="Proteomes" id="UP001146793">
    <property type="component" value="Unassembled WGS sequence"/>
</dbReference>
<evidence type="ECO:0000259" key="3">
    <source>
        <dbReference type="PROSITE" id="PS50102"/>
    </source>
</evidence>
<accession>A0AAV7ZMG3</accession>
<reference evidence="4" key="1">
    <citation type="submission" date="2022-08" db="EMBL/GenBank/DDBJ databases">
        <title>Novel sulphate-reducing endosymbionts in the free-living metamonad Anaeramoeba.</title>
        <authorList>
            <person name="Jerlstrom-Hultqvist J."/>
            <person name="Cepicka I."/>
            <person name="Gallot-Lavallee L."/>
            <person name="Salas-Leiva D."/>
            <person name="Curtis B.A."/>
            <person name="Zahonova K."/>
            <person name="Pipaliya S."/>
            <person name="Dacks J."/>
            <person name="Roger A.J."/>
        </authorList>
    </citation>
    <scope>NUCLEOTIDE SEQUENCE</scope>
    <source>
        <strain evidence="4">Busselton2</strain>
    </source>
</reference>
<dbReference type="Gene3D" id="3.30.70.330">
    <property type="match status" value="2"/>
</dbReference>
<dbReference type="AlphaFoldDB" id="A0AAV7ZMG3"/>
<feature type="domain" description="RRM" evidence="3">
    <location>
        <begin position="223"/>
        <end position="297"/>
    </location>
</feature>
<dbReference type="InterPro" id="IPR035979">
    <property type="entry name" value="RBD_domain_sf"/>
</dbReference>
<protein>
    <submittedName>
        <fullName evidence="4">Protein mei2-like</fullName>
    </submittedName>
</protein>
<evidence type="ECO:0000313" key="4">
    <source>
        <dbReference type="EMBL" id="KAJ3442505.1"/>
    </source>
</evidence>
<dbReference type="Pfam" id="PF00076">
    <property type="entry name" value="RRM_1"/>
    <property type="match status" value="1"/>
</dbReference>
<proteinExistence type="predicted"/>
<evidence type="ECO:0000313" key="5">
    <source>
        <dbReference type="Proteomes" id="UP001146793"/>
    </source>
</evidence>
<keyword evidence="1 2" id="KW-0694">RNA-binding</keyword>
<comment type="caution">
    <text evidence="4">The sequence shown here is derived from an EMBL/GenBank/DDBJ whole genome shotgun (WGS) entry which is preliminary data.</text>
</comment>
<dbReference type="SUPFAM" id="SSF54928">
    <property type="entry name" value="RNA-binding domain, RBD"/>
    <property type="match status" value="2"/>
</dbReference>
<organism evidence="4 5">
    <name type="scientific">Anaeramoeba flamelloides</name>
    <dbReference type="NCBI Taxonomy" id="1746091"/>
    <lineage>
        <taxon>Eukaryota</taxon>
        <taxon>Metamonada</taxon>
        <taxon>Anaeramoebidae</taxon>
        <taxon>Anaeramoeba</taxon>
    </lineage>
</organism>
<dbReference type="GO" id="GO:0003723">
    <property type="term" value="F:RNA binding"/>
    <property type="evidence" value="ECO:0007669"/>
    <property type="project" value="UniProtKB-UniRule"/>
</dbReference>
<dbReference type="PANTHER" id="PTHR23189">
    <property type="entry name" value="RNA RECOGNITION MOTIF-CONTAINING"/>
    <property type="match status" value="1"/>
</dbReference>
<gene>
    <name evidence="4" type="ORF">M0812_12241</name>
</gene>
<dbReference type="EMBL" id="JANTQA010000026">
    <property type="protein sequence ID" value="KAJ3442505.1"/>
    <property type="molecule type" value="Genomic_DNA"/>
</dbReference>
<sequence>MEIQKANFQEFFSNNLIKKIYQIRNARRIFFKLEWLIENFSMYQRPNGIFSHSNHKPRLSDQNHNPKKALRKFATTKVLRSLPISSTFMKDSIFQTKTNSIPVSYYQDSEIELIKTIWKQKPNTNQKGKKFQETTMYAKNKLIIETEYMENEKYQYNNYHNFKMDNTLTLNSKSLLIQEKKNALSNYFQQQKERQTQNKNTDQDQISTQTEMLVPTISVYPTRKIYIRLIPNNLSKQKMILFFKKFGSIRRSYLKHKLNSYSLIIEYYDLRHSESAHNEINDKKIEGQEFLVNYVNTIPLSDRNQNQGTLVVFGLTKYITNNELVDIFSKYGPLRDIRSTPNKVYHRFIEFYDIRDAEKAMKCLNKTKINTRRIKIEPARTISPKKQALIEKKKPKKFYVSFYL</sequence>
<feature type="domain" description="RRM" evidence="3">
    <location>
        <begin position="308"/>
        <end position="381"/>
    </location>
</feature>
<evidence type="ECO:0000256" key="1">
    <source>
        <dbReference type="ARBA" id="ARBA00022884"/>
    </source>
</evidence>
<dbReference type="SMART" id="SM00360">
    <property type="entry name" value="RRM"/>
    <property type="match status" value="2"/>
</dbReference>
<dbReference type="InterPro" id="IPR012677">
    <property type="entry name" value="Nucleotide-bd_a/b_plait_sf"/>
</dbReference>
<dbReference type="PROSITE" id="PS50102">
    <property type="entry name" value="RRM"/>
    <property type="match status" value="2"/>
</dbReference>
<dbReference type="InterPro" id="IPR000504">
    <property type="entry name" value="RRM_dom"/>
</dbReference>
<evidence type="ECO:0000256" key="2">
    <source>
        <dbReference type="PROSITE-ProRule" id="PRU00176"/>
    </source>
</evidence>